<feature type="compositionally biased region" description="Basic and acidic residues" evidence="2">
    <location>
        <begin position="215"/>
        <end position="227"/>
    </location>
</feature>
<dbReference type="PANTHER" id="PTHR22932:SF1">
    <property type="entry name" value="CO-CHAPERONE PROTEIN DAF-41"/>
    <property type="match status" value="1"/>
</dbReference>
<reference evidence="4 5" key="1">
    <citation type="submission" date="2016-04" db="EMBL/GenBank/DDBJ databases">
        <title>Draft genome of Fonsecaea erecta CBS 125763.</title>
        <authorList>
            <person name="Weiss V.A."/>
            <person name="Vicente V.A."/>
            <person name="Raittz R.T."/>
            <person name="Moreno L.F."/>
            <person name="De Souza E.M."/>
            <person name="Pedrosa F.O."/>
            <person name="Steffens M.B."/>
            <person name="Faoro H."/>
            <person name="Tadra-Sfeir M.Z."/>
            <person name="Najafzadeh M.J."/>
            <person name="Felipe M.S."/>
            <person name="Teixeira M."/>
            <person name="Sun J."/>
            <person name="Xi L."/>
            <person name="Gomes R."/>
            <person name="De Azevedo C.M."/>
            <person name="Salgado C.G."/>
            <person name="Da Silva M.B."/>
            <person name="Nascimento M.F."/>
            <person name="Queiroz-Telles F."/>
            <person name="Attili D.S."/>
            <person name="Gorbushina A."/>
        </authorList>
    </citation>
    <scope>NUCLEOTIDE SEQUENCE [LARGE SCALE GENOMIC DNA]</scope>
    <source>
        <strain evidence="4 5">CBS 125763</strain>
    </source>
</reference>
<dbReference type="GO" id="GO:0006457">
    <property type="term" value="P:protein folding"/>
    <property type="evidence" value="ECO:0007669"/>
    <property type="project" value="TreeGrafter"/>
</dbReference>
<dbReference type="Gene3D" id="2.60.40.790">
    <property type="match status" value="1"/>
</dbReference>
<dbReference type="GO" id="GO:0051131">
    <property type="term" value="P:chaperone-mediated protein complex assembly"/>
    <property type="evidence" value="ECO:0007669"/>
    <property type="project" value="TreeGrafter"/>
</dbReference>
<dbReference type="PANTHER" id="PTHR22932">
    <property type="entry name" value="TELOMERASE-BINDING PROTEIN P23 HSP90 CO-CHAPERONE"/>
    <property type="match status" value="1"/>
</dbReference>
<evidence type="ECO:0000259" key="3">
    <source>
        <dbReference type="PROSITE" id="PS51203"/>
    </source>
</evidence>
<dbReference type="STRING" id="1367422.A0A178ZSX8"/>
<feature type="compositionally biased region" description="Acidic residues" evidence="2">
    <location>
        <begin position="191"/>
        <end position="214"/>
    </location>
</feature>
<evidence type="ECO:0000256" key="1">
    <source>
        <dbReference type="ARBA" id="ARBA00025733"/>
    </source>
</evidence>
<organism evidence="4 5">
    <name type="scientific">Fonsecaea erecta</name>
    <dbReference type="NCBI Taxonomy" id="1367422"/>
    <lineage>
        <taxon>Eukaryota</taxon>
        <taxon>Fungi</taxon>
        <taxon>Dikarya</taxon>
        <taxon>Ascomycota</taxon>
        <taxon>Pezizomycotina</taxon>
        <taxon>Eurotiomycetes</taxon>
        <taxon>Chaetothyriomycetidae</taxon>
        <taxon>Chaetothyriales</taxon>
        <taxon>Herpotrichiellaceae</taxon>
        <taxon>Fonsecaea</taxon>
    </lineage>
</organism>
<keyword evidence="5" id="KW-1185">Reference proteome</keyword>
<dbReference type="Pfam" id="PF04969">
    <property type="entry name" value="CS"/>
    <property type="match status" value="1"/>
</dbReference>
<dbReference type="RefSeq" id="XP_018696291.1">
    <property type="nucleotide sequence ID" value="XM_018833667.1"/>
</dbReference>
<comment type="similarity">
    <text evidence="1">Belongs to the p23/wos2 family.</text>
</comment>
<dbReference type="GO" id="GO:0051087">
    <property type="term" value="F:protein-folding chaperone binding"/>
    <property type="evidence" value="ECO:0007669"/>
    <property type="project" value="TreeGrafter"/>
</dbReference>
<accession>A0A178ZSX8</accession>
<dbReference type="EMBL" id="LVYI01000002">
    <property type="protein sequence ID" value="OAP62924.1"/>
    <property type="molecule type" value="Genomic_DNA"/>
</dbReference>
<dbReference type="GO" id="GO:0005829">
    <property type="term" value="C:cytosol"/>
    <property type="evidence" value="ECO:0007669"/>
    <property type="project" value="TreeGrafter"/>
</dbReference>
<comment type="caution">
    <text evidence="4">The sequence shown here is derived from an EMBL/GenBank/DDBJ whole genome shotgun (WGS) entry which is preliminary data.</text>
</comment>
<proteinExistence type="inferred from homology"/>
<dbReference type="OrthoDB" id="1564555at2759"/>
<dbReference type="GO" id="GO:0051879">
    <property type="term" value="F:Hsp90 protein binding"/>
    <property type="evidence" value="ECO:0007669"/>
    <property type="project" value="InterPro"/>
</dbReference>
<feature type="region of interest" description="Disordered" evidence="2">
    <location>
        <begin position="167"/>
        <end position="227"/>
    </location>
</feature>
<protein>
    <recommendedName>
        <fullName evidence="3">CS domain-containing protein</fullName>
    </recommendedName>
</protein>
<dbReference type="SUPFAM" id="SSF49764">
    <property type="entry name" value="HSP20-like chaperones"/>
    <property type="match status" value="1"/>
</dbReference>
<dbReference type="InterPro" id="IPR045250">
    <property type="entry name" value="p23-like"/>
</dbReference>
<dbReference type="GeneID" id="30006321"/>
<evidence type="ECO:0000313" key="5">
    <source>
        <dbReference type="Proteomes" id="UP000078343"/>
    </source>
</evidence>
<dbReference type="AlphaFoldDB" id="A0A178ZSX8"/>
<dbReference type="PROSITE" id="PS51203">
    <property type="entry name" value="CS"/>
    <property type="match status" value="1"/>
</dbReference>
<dbReference type="InterPro" id="IPR008978">
    <property type="entry name" value="HSP20-like_chaperone"/>
</dbReference>
<feature type="domain" description="CS" evidence="3">
    <location>
        <begin position="23"/>
        <end position="122"/>
    </location>
</feature>
<dbReference type="GO" id="GO:0005634">
    <property type="term" value="C:nucleus"/>
    <property type="evidence" value="ECO:0007669"/>
    <property type="project" value="TreeGrafter"/>
</dbReference>
<evidence type="ECO:0000313" key="4">
    <source>
        <dbReference type="EMBL" id="OAP62924.1"/>
    </source>
</evidence>
<sequence>MSNQVTPEGTLSLCRKDFHTSKDFHSPILWAQRSSATEPEKNYIYLTISVPDVPPKSLKLDLKPTGLTFTGTSETKKTTYHLEMEFFSEIDVENSKTHHTAANIQMILRKKELKEEYWPRLLKDPAKVHYLRTDFDKWVDEDEQNEAPEDDYMNQFGGGLGEDGGFGGIDFSKLGGGAGLGGEGEGAGAEGGEDNDEEDDDDDDMPDLEDDEAEGDAKGKGKGKEAA</sequence>
<dbReference type="CDD" id="cd06465">
    <property type="entry name" value="p23_hB-ind1_like"/>
    <property type="match status" value="1"/>
</dbReference>
<evidence type="ECO:0000256" key="2">
    <source>
        <dbReference type="SAM" id="MobiDB-lite"/>
    </source>
</evidence>
<feature type="compositionally biased region" description="Gly residues" evidence="2">
    <location>
        <begin position="167"/>
        <end position="190"/>
    </location>
</feature>
<gene>
    <name evidence="4" type="ORF">AYL99_02151</name>
</gene>
<name>A0A178ZSX8_9EURO</name>
<dbReference type="Proteomes" id="UP000078343">
    <property type="component" value="Unassembled WGS sequence"/>
</dbReference>
<dbReference type="FunFam" id="2.60.40.790:FF:000013">
    <property type="entry name" value="Very-long-chain (3R)-3-hydroxyacyl-CoA dehydratase"/>
    <property type="match status" value="1"/>
</dbReference>
<dbReference type="InterPro" id="IPR007052">
    <property type="entry name" value="CS_dom"/>
</dbReference>